<name>A0A162P2V8_9CRUS</name>
<dbReference type="AlphaFoldDB" id="A0A162P2V8"/>
<evidence type="ECO:0000256" key="1">
    <source>
        <dbReference type="SAM" id="SignalP"/>
    </source>
</evidence>
<comment type="caution">
    <text evidence="2">The sequence shown here is derived from an EMBL/GenBank/DDBJ whole genome shotgun (WGS) entry which is preliminary data.</text>
</comment>
<proteinExistence type="predicted"/>
<evidence type="ECO:0000313" key="3">
    <source>
        <dbReference type="Proteomes" id="UP000076858"/>
    </source>
</evidence>
<dbReference type="EMBL" id="LRGB01000512">
    <property type="protein sequence ID" value="KZS18471.1"/>
    <property type="molecule type" value="Genomic_DNA"/>
</dbReference>
<keyword evidence="3" id="KW-1185">Reference proteome</keyword>
<feature type="signal peptide" evidence="1">
    <location>
        <begin position="1"/>
        <end position="19"/>
    </location>
</feature>
<protein>
    <recommendedName>
        <fullName evidence="4">Secreted protein</fullName>
    </recommendedName>
</protein>
<feature type="chain" id="PRO_5007838086" description="Secreted protein" evidence="1">
    <location>
        <begin position="20"/>
        <end position="72"/>
    </location>
</feature>
<gene>
    <name evidence="2" type="ORF">APZ42_015001</name>
</gene>
<reference evidence="2 3" key="1">
    <citation type="submission" date="2016-03" db="EMBL/GenBank/DDBJ databases">
        <title>EvidentialGene: Evidence-directed Construction of Genes on Genomes.</title>
        <authorList>
            <person name="Gilbert D.G."/>
            <person name="Choi J.-H."/>
            <person name="Mockaitis K."/>
            <person name="Colbourne J."/>
            <person name="Pfrender M."/>
        </authorList>
    </citation>
    <scope>NUCLEOTIDE SEQUENCE [LARGE SCALE GENOMIC DNA]</scope>
    <source>
        <strain evidence="2 3">Xinb3</strain>
        <tissue evidence="2">Complete organism</tissue>
    </source>
</reference>
<evidence type="ECO:0008006" key="4">
    <source>
        <dbReference type="Google" id="ProtNLM"/>
    </source>
</evidence>
<keyword evidence="1" id="KW-0732">Signal</keyword>
<organism evidence="2 3">
    <name type="scientific">Daphnia magna</name>
    <dbReference type="NCBI Taxonomy" id="35525"/>
    <lineage>
        <taxon>Eukaryota</taxon>
        <taxon>Metazoa</taxon>
        <taxon>Ecdysozoa</taxon>
        <taxon>Arthropoda</taxon>
        <taxon>Crustacea</taxon>
        <taxon>Branchiopoda</taxon>
        <taxon>Diplostraca</taxon>
        <taxon>Cladocera</taxon>
        <taxon>Anomopoda</taxon>
        <taxon>Daphniidae</taxon>
        <taxon>Daphnia</taxon>
    </lineage>
</organism>
<dbReference type="Proteomes" id="UP000076858">
    <property type="component" value="Unassembled WGS sequence"/>
</dbReference>
<accession>A0A162P2V8</accession>
<evidence type="ECO:0000313" key="2">
    <source>
        <dbReference type="EMBL" id="KZS18471.1"/>
    </source>
</evidence>
<sequence length="72" mass="8245">MPEGGVLVCFFFVCCFSRSRECVIELSSSPIARDSVRFQKKIYIPTTPYYYPRLQCASVNSQCHGFQPPPNF</sequence>